<name>A0A8J4WMI2_9TREM</name>
<evidence type="ECO:0000256" key="3">
    <source>
        <dbReference type="ARBA" id="ARBA00022676"/>
    </source>
</evidence>
<keyword evidence="6" id="KW-0256">Endoplasmic reticulum</keyword>
<dbReference type="InterPro" id="IPR026051">
    <property type="entry name" value="ALG1-like"/>
</dbReference>
<keyword evidence="5" id="KW-0812">Transmembrane</keyword>
<evidence type="ECO:0000256" key="2">
    <source>
        <dbReference type="ARBA" id="ARBA00004922"/>
    </source>
</evidence>
<gene>
    <name evidence="9" type="ORF">PHET_11108</name>
</gene>
<dbReference type="PANTHER" id="PTHR13036">
    <property type="entry name" value="BETA1,4 MANNOSYLTRANSFERASE"/>
    <property type="match status" value="1"/>
</dbReference>
<evidence type="ECO:0000256" key="8">
    <source>
        <dbReference type="ARBA" id="ARBA00023136"/>
    </source>
</evidence>
<keyword evidence="4" id="KW-0808">Transferase</keyword>
<evidence type="ECO:0000256" key="6">
    <source>
        <dbReference type="ARBA" id="ARBA00022824"/>
    </source>
</evidence>
<organism evidence="9 10">
    <name type="scientific">Paragonimus heterotremus</name>
    <dbReference type="NCBI Taxonomy" id="100268"/>
    <lineage>
        <taxon>Eukaryota</taxon>
        <taxon>Metazoa</taxon>
        <taxon>Spiralia</taxon>
        <taxon>Lophotrochozoa</taxon>
        <taxon>Platyhelminthes</taxon>
        <taxon>Trematoda</taxon>
        <taxon>Digenea</taxon>
        <taxon>Plagiorchiida</taxon>
        <taxon>Troglotremata</taxon>
        <taxon>Troglotrematidae</taxon>
        <taxon>Paragonimus</taxon>
    </lineage>
</organism>
<keyword evidence="10" id="KW-1185">Reference proteome</keyword>
<dbReference type="EMBL" id="LUCH01009326">
    <property type="protein sequence ID" value="KAF5396055.1"/>
    <property type="molecule type" value="Genomic_DNA"/>
</dbReference>
<dbReference type="OrthoDB" id="614844at2759"/>
<keyword evidence="3" id="KW-0328">Glycosyltransferase</keyword>
<keyword evidence="7" id="KW-1133">Transmembrane helix</keyword>
<sequence>SGQYFKYLERASTSVYCIRLVLYTHAPLFYFDRRLSLDYHALGDRDGSLRRTRFTEITVLPASHGGLQPQWRRDRPALVVSSCSWTPDDDFSIVLDALDIYNKKATTPRSTLPSMVFVVTGRGPLKAHYDKLIRNKRWTHVEVIMPWLDWADYSVFLGCADLGVSLHRSSSGLDLPMKVRS</sequence>
<evidence type="ECO:0000256" key="4">
    <source>
        <dbReference type="ARBA" id="ARBA00022679"/>
    </source>
</evidence>
<reference evidence="9" key="1">
    <citation type="submission" date="2019-05" db="EMBL/GenBank/DDBJ databases">
        <title>Annotation for the trematode Paragonimus heterotremus.</title>
        <authorList>
            <person name="Choi Y.-J."/>
        </authorList>
    </citation>
    <scope>NUCLEOTIDE SEQUENCE</scope>
    <source>
        <strain evidence="9">LC</strain>
    </source>
</reference>
<evidence type="ECO:0000256" key="1">
    <source>
        <dbReference type="ARBA" id="ARBA00004389"/>
    </source>
</evidence>
<dbReference type="AlphaFoldDB" id="A0A8J4WMI2"/>
<protein>
    <submittedName>
        <fullName evidence="9">Chitobiosyldiphosphodolichol beta-mannosyltransferase</fullName>
    </submittedName>
</protein>
<feature type="non-terminal residue" evidence="9">
    <location>
        <position position="181"/>
    </location>
</feature>
<dbReference type="GO" id="GO:0000030">
    <property type="term" value="F:mannosyltransferase activity"/>
    <property type="evidence" value="ECO:0007669"/>
    <property type="project" value="InterPro"/>
</dbReference>
<evidence type="ECO:0000256" key="5">
    <source>
        <dbReference type="ARBA" id="ARBA00022692"/>
    </source>
</evidence>
<comment type="pathway">
    <text evidence="2">Protein modification; protein glycosylation.</text>
</comment>
<comment type="caution">
    <text evidence="9">The sequence shown here is derived from an EMBL/GenBank/DDBJ whole genome shotgun (WGS) entry which is preliminary data.</text>
</comment>
<proteinExistence type="predicted"/>
<dbReference type="PANTHER" id="PTHR13036:SF0">
    <property type="entry name" value="CHITOBIOSYLDIPHOSPHODOLICHOL BETA-MANNOSYLTRANSFERASE"/>
    <property type="match status" value="1"/>
</dbReference>
<dbReference type="GO" id="GO:0005789">
    <property type="term" value="C:endoplasmic reticulum membrane"/>
    <property type="evidence" value="ECO:0007669"/>
    <property type="project" value="UniProtKB-SubCell"/>
</dbReference>
<evidence type="ECO:0000313" key="9">
    <source>
        <dbReference type="EMBL" id="KAF5396055.1"/>
    </source>
</evidence>
<evidence type="ECO:0000256" key="7">
    <source>
        <dbReference type="ARBA" id="ARBA00022989"/>
    </source>
</evidence>
<accession>A0A8J4WMI2</accession>
<comment type="subcellular location">
    <subcellularLocation>
        <location evidence="1">Endoplasmic reticulum membrane</location>
        <topology evidence="1">Single-pass membrane protein</topology>
    </subcellularLocation>
</comment>
<keyword evidence="8" id="KW-0472">Membrane</keyword>
<dbReference type="Proteomes" id="UP000748531">
    <property type="component" value="Unassembled WGS sequence"/>
</dbReference>
<evidence type="ECO:0000313" key="10">
    <source>
        <dbReference type="Proteomes" id="UP000748531"/>
    </source>
</evidence>